<evidence type="ECO:0000259" key="11">
    <source>
        <dbReference type="PROSITE" id="PS50089"/>
    </source>
</evidence>
<evidence type="ECO:0000256" key="8">
    <source>
        <dbReference type="PROSITE-ProRule" id="PRU00175"/>
    </source>
</evidence>
<keyword evidence="10" id="KW-0812">Transmembrane</keyword>
<keyword evidence="2" id="KW-0808">Transferase</keyword>
<proteinExistence type="predicted"/>
<evidence type="ECO:0000256" key="4">
    <source>
        <dbReference type="ARBA" id="ARBA00022737"/>
    </source>
</evidence>
<keyword evidence="3" id="KW-0479">Metal-binding</keyword>
<dbReference type="PROSITE" id="PS50089">
    <property type="entry name" value="ZF_RING_2"/>
    <property type="match status" value="1"/>
</dbReference>
<evidence type="ECO:0000259" key="12">
    <source>
        <dbReference type="PROSITE" id="PS51873"/>
    </source>
</evidence>
<dbReference type="HOGENOM" id="CLU_016793_0_0_1"/>
<dbReference type="Pfam" id="PF01485">
    <property type="entry name" value="IBR"/>
    <property type="match status" value="1"/>
</dbReference>
<keyword evidence="7" id="KW-0862">Zinc</keyword>
<dbReference type="GO" id="GO:0043130">
    <property type="term" value="F:ubiquitin binding"/>
    <property type="evidence" value="ECO:0007669"/>
    <property type="project" value="TreeGrafter"/>
</dbReference>
<protein>
    <submittedName>
        <fullName evidence="13">Uncharacterized protein</fullName>
    </submittedName>
</protein>
<dbReference type="InterPro" id="IPR044066">
    <property type="entry name" value="TRIAD_supradom"/>
</dbReference>
<dbReference type="AlphaFoldDB" id="G0NQL3"/>
<evidence type="ECO:0000256" key="7">
    <source>
        <dbReference type="ARBA" id="ARBA00022833"/>
    </source>
</evidence>
<keyword evidence="4" id="KW-0677">Repeat</keyword>
<feature type="domain" description="RING-type" evidence="11">
    <location>
        <begin position="64"/>
        <end position="111"/>
    </location>
</feature>
<dbReference type="SUPFAM" id="SSF57850">
    <property type="entry name" value="RING/U-box"/>
    <property type="match status" value="3"/>
</dbReference>
<dbReference type="Gene3D" id="1.20.120.1750">
    <property type="match status" value="1"/>
</dbReference>
<feature type="region of interest" description="Disordered" evidence="9">
    <location>
        <begin position="405"/>
        <end position="433"/>
    </location>
</feature>
<dbReference type="eggNOG" id="KOG1815">
    <property type="taxonomic scope" value="Eukaryota"/>
</dbReference>
<dbReference type="Proteomes" id="UP000008068">
    <property type="component" value="Unassembled WGS sequence"/>
</dbReference>
<dbReference type="SMART" id="SM00647">
    <property type="entry name" value="IBR"/>
    <property type="match status" value="2"/>
</dbReference>
<dbReference type="FunCoup" id="G0NQL3">
    <property type="interactions" value="4"/>
</dbReference>
<dbReference type="FunFam" id="3.30.40.10:FF:000137">
    <property type="entry name" value="RanBP-type and C3HC4-type zinc finger-containing protein 1"/>
    <property type="match status" value="1"/>
</dbReference>
<feature type="transmembrane region" description="Helical" evidence="10">
    <location>
        <begin position="326"/>
        <end position="356"/>
    </location>
</feature>
<dbReference type="CDD" id="cd20338">
    <property type="entry name" value="BRcat_RBR_RNF19"/>
    <property type="match status" value="1"/>
</dbReference>
<dbReference type="InterPro" id="IPR002867">
    <property type="entry name" value="IBR_dom"/>
</dbReference>
<dbReference type="Gene3D" id="3.30.40.10">
    <property type="entry name" value="Zinc/RING finger domain, C3HC4 (zinc finger)"/>
    <property type="match status" value="1"/>
</dbReference>
<dbReference type="STRING" id="135651.G0NQL3"/>
<dbReference type="InParanoid" id="G0NQL3"/>
<dbReference type="PANTHER" id="PTHR22770:SF13">
    <property type="entry name" value="RING-TYPE DOMAIN-CONTAINING PROTEIN"/>
    <property type="match status" value="1"/>
</dbReference>
<organism evidence="14">
    <name type="scientific">Caenorhabditis brenneri</name>
    <name type="common">Nematode worm</name>
    <dbReference type="NCBI Taxonomy" id="135651"/>
    <lineage>
        <taxon>Eukaryota</taxon>
        <taxon>Metazoa</taxon>
        <taxon>Ecdysozoa</taxon>
        <taxon>Nematoda</taxon>
        <taxon>Chromadorea</taxon>
        <taxon>Rhabditida</taxon>
        <taxon>Rhabditina</taxon>
        <taxon>Rhabditomorpha</taxon>
        <taxon>Rhabditoidea</taxon>
        <taxon>Rhabditidae</taxon>
        <taxon>Peloderinae</taxon>
        <taxon>Caenorhabditis</taxon>
    </lineage>
</organism>
<keyword evidence="5 8" id="KW-0863">Zinc-finger</keyword>
<gene>
    <name evidence="13" type="ORF">CAEBREN_23659</name>
</gene>
<evidence type="ECO:0000256" key="6">
    <source>
        <dbReference type="ARBA" id="ARBA00022786"/>
    </source>
</evidence>
<keyword evidence="10" id="KW-1133">Transmembrane helix</keyword>
<evidence type="ECO:0000256" key="1">
    <source>
        <dbReference type="ARBA" id="ARBA00004906"/>
    </source>
</evidence>
<dbReference type="InterPro" id="IPR001841">
    <property type="entry name" value="Znf_RING"/>
</dbReference>
<evidence type="ECO:0000313" key="14">
    <source>
        <dbReference type="Proteomes" id="UP000008068"/>
    </source>
</evidence>
<evidence type="ECO:0000256" key="10">
    <source>
        <dbReference type="SAM" id="Phobius"/>
    </source>
</evidence>
<dbReference type="GO" id="GO:0097039">
    <property type="term" value="P:protein linear polyubiquitination"/>
    <property type="evidence" value="ECO:0007669"/>
    <property type="project" value="TreeGrafter"/>
</dbReference>
<dbReference type="GO" id="GO:0000151">
    <property type="term" value="C:ubiquitin ligase complex"/>
    <property type="evidence" value="ECO:0007669"/>
    <property type="project" value="TreeGrafter"/>
</dbReference>
<evidence type="ECO:0000256" key="3">
    <source>
        <dbReference type="ARBA" id="ARBA00022723"/>
    </source>
</evidence>
<feature type="transmembrane region" description="Helical" evidence="10">
    <location>
        <begin position="276"/>
        <end position="305"/>
    </location>
</feature>
<name>G0NQL3_CAEBE</name>
<evidence type="ECO:0000256" key="9">
    <source>
        <dbReference type="SAM" id="MobiDB-lite"/>
    </source>
</evidence>
<keyword evidence="10" id="KW-0472">Membrane</keyword>
<reference evidence="14" key="1">
    <citation type="submission" date="2011-07" db="EMBL/GenBank/DDBJ databases">
        <authorList>
            <consortium name="Caenorhabditis brenneri Sequencing and Analysis Consortium"/>
            <person name="Wilson R.K."/>
        </authorList>
    </citation>
    <scope>NUCLEOTIDE SEQUENCE [LARGE SCALE GENOMIC DNA]</scope>
    <source>
        <strain evidence="14">PB2801</strain>
    </source>
</reference>
<dbReference type="GO" id="GO:0043161">
    <property type="term" value="P:proteasome-mediated ubiquitin-dependent protein catabolic process"/>
    <property type="evidence" value="ECO:0007669"/>
    <property type="project" value="TreeGrafter"/>
</dbReference>
<accession>G0NQL3</accession>
<dbReference type="PANTHER" id="PTHR22770">
    <property type="entry name" value="UBIQUITIN CONJUGATING ENZYME 7 INTERACTING PROTEIN-RELATED"/>
    <property type="match status" value="1"/>
</dbReference>
<keyword evidence="6" id="KW-0833">Ubl conjugation pathway</keyword>
<dbReference type="PROSITE" id="PS51873">
    <property type="entry name" value="TRIAD"/>
    <property type="match status" value="1"/>
</dbReference>
<dbReference type="GO" id="GO:0008270">
    <property type="term" value="F:zinc ion binding"/>
    <property type="evidence" value="ECO:0007669"/>
    <property type="project" value="UniProtKB-KW"/>
</dbReference>
<dbReference type="GO" id="GO:0004842">
    <property type="term" value="F:ubiquitin-protein transferase activity"/>
    <property type="evidence" value="ECO:0007669"/>
    <property type="project" value="TreeGrafter"/>
</dbReference>
<dbReference type="EMBL" id="GL379926">
    <property type="protein sequence ID" value="EGT35817.1"/>
    <property type="molecule type" value="Genomic_DNA"/>
</dbReference>
<sequence>MEPLVRSEWRQRNGLPDPRRSTRARRTVFAIETPDGPSRSVEIGEDAFQVQALEEARQRRMQECGICCEMFMPEYFRNLQNCNHAYCKFCTKRHITYSVLDNRVEVPCPGCGVDMHPDDVKNYCNGNPSFIAKYEQFSIRAALVKIPDARWCPAPDCGFAVIVPNGKKCPKIQCQKPGCDTEFCYDCKKKWHPGRKCATESAQVTNKNEVLACRPCPRCKALIMKENDGSCNHMHCTMCRAEFCWLCLKEITDFHYMTPSGCTFWGKRPWSGKKRLMWQIGSLIGSPAVIVATAVISVPIIVGMVPYSVGRKVYRTMKNESKTKRVISTAAAVTGSVIVSPAIAGVAVGLGVPFAIGYTYTMVPKTMLCDVIDYVRKKKRPEIVDITSKDLEEMHAATLPMVAVDPAPESRNADGTAPGPSSSSVTSSDYSEDFDSSDFMIEVCESL</sequence>
<dbReference type="InterPro" id="IPR051628">
    <property type="entry name" value="LUBAC_E3_Ligases"/>
</dbReference>
<feature type="domain" description="RING-type" evidence="12">
    <location>
        <begin position="60"/>
        <end position="266"/>
    </location>
</feature>
<comment type="pathway">
    <text evidence="1">Protein modification; protein ubiquitination.</text>
</comment>
<dbReference type="InterPro" id="IPR013083">
    <property type="entry name" value="Znf_RING/FYVE/PHD"/>
</dbReference>
<feature type="region of interest" description="Disordered" evidence="9">
    <location>
        <begin position="1"/>
        <end position="22"/>
    </location>
</feature>
<evidence type="ECO:0000256" key="5">
    <source>
        <dbReference type="ARBA" id="ARBA00022771"/>
    </source>
</evidence>
<dbReference type="Pfam" id="PF22191">
    <property type="entry name" value="IBR_1"/>
    <property type="match status" value="1"/>
</dbReference>
<keyword evidence="14" id="KW-1185">Reference proteome</keyword>
<dbReference type="OrthoDB" id="1431934at2759"/>
<dbReference type="CDD" id="cd20355">
    <property type="entry name" value="Rcat_RBR_RNF19"/>
    <property type="match status" value="1"/>
</dbReference>
<dbReference type="OMA" id="HYMSPTG"/>
<feature type="compositionally biased region" description="Basic and acidic residues" evidence="9">
    <location>
        <begin position="1"/>
        <end position="11"/>
    </location>
</feature>
<dbReference type="Gene3D" id="2.20.25.20">
    <property type="match status" value="1"/>
</dbReference>
<evidence type="ECO:0000256" key="2">
    <source>
        <dbReference type="ARBA" id="ARBA00022679"/>
    </source>
</evidence>
<evidence type="ECO:0000313" key="13">
    <source>
        <dbReference type="EMBL" id="EGT35817.1"/>
    </source>
</evidence>